<feature type="compositionally biased region" description="Basic and acidic residues" evidence="1">
    <location>
        <begin position="69"/>
        <end position="82"/>
    </location>
</feature>
<reference evidence="2 3" key="1">
    <citation type="submission" date="2024-04" db="EMBL/GenBank/DDBJ databases">
        <authorList>
            <person name="Fracassetti M."/>
        </authorList>
    </citation>
    <scope>NUCLEOTIDE SEQUENCE [LARGE SCALE GENOMIC DNA]</scope>
</reference>
<evidence type="ECO:0000313" key="3">
    <source>
        <dbReference type="Proteomes" id="UP001497516"/>
    </source>
</evidence>
<keyword evidence="3" id="KW-1185">Reference proteome</keyword>
<feature type="region of interest" description="Disordered" evidence="1">
    <location>
        <begin position="69"/>
        <end position="90"/>
    </location>
</feature>
<accession>A0AAV2F9Y1</accession>
<gene>
    <name evidence="2" type="ORF">LTRI10_LOCUS35266</name>
</gene>
<evidence type="ECO:0000256" key="1">
    <source>
        <dbReference type="SAM" id="MobiDB-lite"/>
    </source>
</evidence>
<sequence length="132" mass="14842">MVEQFSLGTDEGCSNSDLSIAGPIDSTFLQEAEELRRRTERLGGLVEQASAQLAHNRLLPLEEREEVEEVSHDNFGRTRSDMDFQPLPPPGLTLEEKVAQACESYRLSLLEEKEEVEGALNDNRVEQEELTP</sequence>
<feature type="region of interest" description="Disordered" evidence="1">
    <location>
        <begin position="1"/>
        <end position="20"/>
    </location>
</feature>
<evidence type="ECO:0000313" key="2">
    <source>
        <dbReference type="EMBL" id="CAL1394787.1"/>
    </source>
</evidence>
<dbReference type="Proteomes" id="UP001497516">
    <property type="component" value="Chromosome 6"/>
</dbReference>
<dbReference type="EMBL" id="OZ034819">
    <property type="protein sequence ID" value="CAL1394787.1"/>
    <property type="molecule type" value="Genomic_DNA"/>
</dbReference>
<protein>
    <submittedName>
        <fullName evidence="2">Uncharacterized protein</fullName>
    </submittedName>
</protein>
<name>A0AAV2F9Y1_9ROSI</name>
<dbReference type="AlphaFoldDB" id="A0AAV2F9Y1"/>
<organism evidence="2 3">
    <name type="scientific">Linum trigynum</name>
    <dbReference type="NCBI Taxonomy" id="586398"/>
    <lineage>
        <taxon>Eukaryota</taxon>
        <taxon>Viridiplantae</taxon>
        <taxon>Streptophyta</taxon>
        <taxon>Embryophyta</taxon>
        <taxon>Tracheophyta</taxon>
        <taxon>Spermatophyta</taxon>
        <taxon>Magnoliopsida</taxon>
        <taxon>eudicotyledons</taxon>
        <taxon>Gunneridae</taxon>
        <taxon>Pentapetalae</taxon>
        <taxon>rosids</taxon>
        <taxon>fabids</taxon>
        <taxon>Malpighiales</taxon>
        <taxon>Linaceae</taxon>
        <taxon>Linum</taxon>
    </lineage>
</organism>
<proteinExistence type="predicted"/>